<sequence length="534" mass="58165">MKGFPGMQRRHLLAGLGAAAFLPWPGRAQAQQGSRKLTIAFGDPVSSLDPQLNNFAGDRSVDLHFFDLLIENHTEGGLQPGLALSWKPVGERVWEFILRPGVTWSDGKAFTADDVVFSYARAPDVPGSTASFAGYLRTVEKVEATGPLTLRVTTKEPNPLLPLNLASVHIVSRHATEGASSNDFNSGKAMVGTGPYTFVSFTPGERVRMKARPDYWGGKPDWDEVDYRYVASAPARTAALLAGDVDVIDKVSVSDLAQIRSRKEVVLYAYPGLRMLLLQPSFSEKPSPFALANDGSPLPKNPMLDIRVRRALTMAVNRDALCDRLMNGTATPTGQWMPEGSFGYDPSIRPPAFEPDKARALLAEAGYPDGFQLTLHLPNDRYVLGPQVAQAVAQMWTRVGVKTQVEAVPWSVYSSGVKTGDYAMTTLAWGNGTGEGSYALINVLGSVDPRQGRGVSNWGRYSNPQVDQALEDAMAAFDDAKREAILRKSAQVVAEDAGIIPLFHYQNLWAAKRHLKVTPQTSDRTTAMMVSRTS</sequence>
<accession>A0A379MZY4</accession>
<keyword evidence="4" id="KW-0732">Signal</keyword>
<dbReference type="Gene3D" id="3.40.190.10">
    <property type="entry name" value="Periplasmic binding protein-like II"/>
    <property type="match status" value="1"/>
</dbReference>
<dbReference type="AlphaFoldDB" id="A0A379MZY4"/>
<evidence type="ECO:0000256" key="1">
    <source>
        <dbReference type="ARBA" id="ARBA00004418"/>
    </source>
</evidence>
<dbReference type="SUPFAM" id="SSF53850">
    <property type="entry name" value="Periplasmic binding protein-like II"/>
    <property type="match status" value="1"/>
</dbReference>
<dbReference type="Gene3D" id="3.90.76.10">
    <property type="entry name" value="Dipeptide-binding Protein, Domain 1"/>
    <property type="match status" value="1"/>
</dbReference>
<dbReference type="InterPro" id="IPR030678">
    <property type="entry name" value="Peptide/Ni-bd"/>
</dbReference>
<name>A0A379MZY4_9PROT</name>
<dbReference type="GO" id="GO:0015833">
    <property type="term" value="P:peptide transport"/>
    <property type="evidence" value="ECO:0007669"/>
    <property type="project" value="TreeGrafter"/>
</dbReference>
<dbReference type="PIRSF" id="PIRSF002741">
    <property type="entry name" value="MppA"/>
    <property type="match status" value="1"/>
</dbReference>
<dbReference type="CDD" id="cd08498">
    <property type="entry name" value="PBP2_NikA_DppA_OppA_like_2"/>
    <property type="match status" value="1"/>
</dbReference>
<dbReference type="GO" id="GO:0030288">
    <property type="term" value="C:outer membrane-bounded periplasmic space"/>
    <property type="evidence" value="ECO:0007669"/>
    <property type="project" value="UniProtKB-ARBA"/>
</dbReference>
<gene>
    <name evidence="6" type="primary">hbpA_4</name>
    <name evidence="6" type="ORF">NCTC13291_01726</name>
</gene>
<dbReference type="InterPro" id="IPR039424">
    <property type="entry name" value="SBP_5"/>
</dbReference>
<evidence type="ECO:0000313" key="6">
    <source>
        <dbReference type="EMBL" id="SUE40169.1"/>
    </source>
</evidence>
<dbReference type="PANTHER" id="PTHR30290:SF9">
    <property type="entry name" value="OLIGOPEPTIDE-BINDING PROTEIN APPA"/>
    <property type="match status" value="1"/>
</dbReference>
<proteinExistence type="inferred from homology"/>
<evidence type="ECO:0000256" key="4">
    <source>
        <dbReference type="ARBA" id="ARBA00022729"/>
    </source>
</evidence>
<dbReference type="Gene3D" id="3.10.105.10">
    <property type="entry name" value="Dipeptide-binding Protein, Domain 3"/>
    <property type="match status" value="1"/>
</dbReference>
<evidence type="ECO:0000313" key="7">
    <source>
        <dbReference type="Proteomes" id="UP000254919"/>
    </source>
</evidence>
<comment type="subcellular location">
    <subcellularLocation>
        <location evidence="1">Periplasm</location>
    </subcellularLocation>
</comment>
<comment type="similarity">
    <text evidence="2">Belongs to the bacterial solute-binding protein 5 family.</text>
</comment>
<feature type="domain" description="Solute-binding protein family 5" evidence="5">
    <location>
        <begin position="78"/>
        <end position="446"/>
    </location>
</feature>
<reference evidence="6 7" key="1">
    <citation type="submission" date="2018-06" db="EMBL/GenBank/DDBJ databases">
        <authorList>
            <consortium name="Pathogen Informatics"/>
            <person name="Doyle S."/>
        </authorList>
    </citation>
    <scope>NUCLEOTIDE SEQUENCE [LARGE SCALE GENOMIC DNA]</scope>
    <source>
        <strain evidence="6 7">NCTC13291</strain>
    </source>
</reference>
<keyword evidence="6" id="KW-0449">Lipoprotein</keyword>
<keyword evidence="3" id="KW-0813">Transport</keyword>
<dbReference type="EMBL" id="UGVN01000001">
    <property type="protein sequence ID" value="SUE40169.1"/>
    <property type="molecule type" value="Genomic_DNA"/>
</dbReference>
<dbReference type="GO" id="GO:0043190">
    <property type="term" value="C:ATP-binding cassette (ABC) transporter complex"/>
    <property type="evidence" value="ECO:0007669"/>
    <property type="project" value="InterPro"/>
</dbReference>
<dbReference type="Proteomes" id="UP000254919">
    <property type="component" value="Unassembled WGS sequence"/>
</dbReference>
<evidence type="ECO:0000256" key="3">
    <source>
        <dbReference type="ARBA" id="ARBA00022448"/>
    </source>
</evidence>
<dbReference type="PANTHER" id="PTHR30290">
    <property type="entry name" value="PERIPLASMIC BINDING COMPONENT OF ABC TRANSPORTER"/>
    <property type="match status" value="1"/>
</dbReference>
<dbReference type="PROSITE" id="PS51318">
    <property type="entry name" value="TAT"/>
    <property type="match status" value="1"/>
</dbReference>
<organism evidence="6 7">
    <name type="scientific">Roseomonas mucosa</name>
    <dbReference type="NCBI Taxonomy" id="207340"/>
    <lineage>
        <taxon>Bacteria</taxon>
        <taxon>Pseudomonadati</taxon>
        <taxon>Pseudomonadota</taxon>
        <taxon>Alphaproteobacteria</taxon>
        <taxon>Acetobacterales</taxon>
        <taxon>Roseomonadaceae</taxon>
        <taxon>Roseomonas</taxon>
    </lineage>
</organism>
<dbReference type="InterPro" id="IPR006311">
    <property type="entry name" value="TAT_signal"/>
</dbReference>
<evidence type="ECO:0000256" key="2">
    <source>
        <dbReference type="ARBA" id="ARBA00005695"/>
    </source>
</evidence>
<dbReference type="InterPro" id="IPR000914">
    <property type="entry name" value="SBP_5_dom"/>
</dbReference>
<dbReference type="Pfam" id="PF00496">
    <property type="entry name" value="SBP_bac_5"/>
    <property type="match status" value="1"/>
</dbReference>
<protein>
    <submittedName>
        <fullName evidence="6">Hemin-binding lipoprotein</fullName>
    </submittedName>
</protein>
<evidence type="ECO:0000259" key="5">
    <source>
        <dbReference type="Pfam" id="PF00496"/>
    </source>
</evidence>
<dbReference type="GO" id="GO:1904680">
    <property type="term" value="F:peptide transmembrane transporter activity"/>
    <property type="evidence" value="ECO:0007669"/>
    <property type="project" value="TreeGrafter"/>
</dbReference>